<proteinExistence type="predicted"/>
<dbReference type="PANTHER" id="PTHR30514">
    <property type="entry name" value="GLUCOKINASE"/>
    <property type="match status" value="1"/>
</dbReference>
<dbReference type="RefSeq" id="WP_206903563.1">
    <property type="nucleotide sequence ID" value="NZ_JAFLVT010000008.1"/>
</dbReference>
<evidence type="ECO:0000259" key="1">
    <source>
        <dbReference type="PROSITE" id="PS51071"/>
    </source>
</evidence>
<dbReference type="PROSITE" id="PS51071">
    <property type="entry name" value="HTH_RPIR"/>
    <property type="match status" value="1"/>
</dbReference>
<name>A0ABS3H7M2_9ENTE</name>
<feature type="domain" description="HTH rpiR-type" evidence="1">
    <location>
        <begin position="4"/>
        <end position="80"/>
    </location>
</feature>
<dbReference type="InterPro" id="IPR009057">
    <property type="entry name" value="Homeodomain-like_sf"/>
</dbReference>
<dbReference type="InterPro" id="IPR046348">
    <property type="entry name" value="SIS_dom_sf"/>
</dbReference>
<evidence type="ECO:0000313" key="3">
    <source>
        <dbReference type="Proteomes" id="UP000664256"/>
    </source>
</evidence>
<organism evidence="2 3">
    <name type="scientific">Candidatus Enterococcus myersii</name>
    <dbReference type="NCBI Taxonomy" id="2815322"/>
    <lineage>
        <taxon>Bacteria</taxon>
        <taxon>Bacillati</taxon>
        <taxon>Bacillota</taxon>
        <taxon>Bacilli</taxon>
        <taxon>Lactobacillales</taxon>
        <taxon>Enterococcaceae</taxon>
        <taxon>Enterococcus</taxon>
    </lineage>
</organism>
<evidence type="ECO:0000313" key="2">
    <source>
        <dbReference type="EMBL" id="MBO0449456.1"/>
    </source>
</evidence>
<dbReference type="Gene3D" id="1.10.10.10">
    <property type="entry name" value="Winged helix-like DNA-binding domain superfamily/Winged helix DNA-binding domain"/>
    <property type="match status" value="1"/>
</dbReference>
<accession>A0ABS3H7M2</accession>
<reference evidence="2 3" key="1">
    <citation type="submission" date="2021-03" db="EMBL/GenBank/DDBJ databases">
        <title>Enterococcal diversity collection.</title>
        <authorList>
            <person name="Gilmore M.S."/>
            <person name="Schwartzman J."/>
            <person name="Van Tyne D."/>
            <person name="Martin M."/>
            <person name="Earl A.M."/>
            <person name="Manson A.L."/>
            <person name="Straub T."/>
            <person name="Salamzade R."/>
            <person name="Saavedra J."/>
            <person name="Lebreton F."/>
            <person name="Prichula J."/>
            <person name="Schaufler K."/>
            <person name="Gaca A."/>
            <person name="Sgardioli B."/>
            <person name="Wagenaar J."/>
            <person name="Strong T."/>
        </authorList>
    </citation>
    <scope>NUCLEOTIDE SEQUENCE [LARGE SCALE GENOMIC DNA]</scope>
    <source>
        <strain evidence="2 3">MJM12</strain>
    </source>
</reference>
<keyword evidence="3" id="KW-1185">Reference proteome</keyword>
<comment type="caution">
    <text evidence="2">The sequence shown here is derived from an EMBL/GenBank/DDBJ whole genome shotgun (WGS) entry which is preliminary data.</text>
</comment>
<dbReference type="InterPro" id="IPR047640">
    <property type="entry name" value="RpiR-like"/>
</dbReference>
<dbReference type="Gene3D" id="3.40.50.10490">
    <property type="entry name" value="Glucose-6-phosphate isomerase like protein, domain 1"/>
    <property type="match status" value="1"/>
</dbReference>
<dbReference type="Pfam" id="PF01418">
    <property type="entry name" value="HTH_6"/>
    <property type="match status" value="1"/>
</dbReference>
<dbReference type="PANTHER" id="PTHR30514:SF1">
    <property type="entry name" value="HTH-TYPE TRANSCRIPTIONAL REGULATOR HEXR-RELATED"/>
    <property type="match status" value="1"/>
</dbReference>
<dbReference type="SUPFAM" id="SSF46689">
    <property type="entry name" value="Homeodomain-like"/>
    <property type="match status" value="1"/>
</dbReference>
<gene>
    <name evidence="2" type="ORF">JZO76_07870</name>
</gene>
<sequence>MGLLIIRLLTLINNEKTDSTFFHIASTLIENYSLIAHTSISEMAKICTVSKSTMSKFARKIGFDDYYDLKDHAPFVEDRYQNKLNYLTNIISAIETKGIDAYFEAVEQDIQAVRESLDMAIINEIAQDLIKYKKVASFGLLFSESAALDLQYKLAYNGKFIYTFQDDKKQEEFIRNAQEDTLIIIFSNSGNFLRQQQLEQGNPQKNLFRYTKAKLIAITSDKTINQLSYVDQALTFPHSTSIQTHAFLYQIIMDIIVSRYRYYIQQDSIQNE</sequence>
<dbReference type="InterPro" id="IPR000281">
    <property type="entry name" value="HTH_RpiR"/>
</dbReference>
<dbReference type="InterPro" id="IPR036388">
    <property type="entry name" value="WH-like_DNA-bd_sf"/>
</dbReference>
<protein>
    <submittedName>
        <fullName evidence="2">MurR/RpiR family transcriptional regulator</fullName>
    </submittedName>
</protein>
<dbReference type="SUPFAM" id="SSF53697">
    <property type="entry name" value="SIS domain"/>
    <property type="match status" value="1"/>
</dbReference>
<dbReference type="Proteomes" id="UP000664256">
    <property type="component" value="Unassembled WGS sequence"/>
</dbReference>
<dbReference type="EMBL" id="JAFLVT010000008">
    <property type="protein sequence ID" value="MBO0449456.1"/>
    <property type="molecule type" value="Genomic_DNA"/>
</dbReference>